<sequence length="139" mass="15708">MNDFVLVYWDVYCHYIKANKSAANMSATRTVIRNETQSRTETVQEIEASVSLQQPETQSENRVTWSEDTVDNEHLGKKSSKCCCIYKKPHKLGESSSESDISDDETNPYEKIKKKKHKSHKPDCPHGDEKAASSSLAPS</sequence>
<proteinExistence type="predicted"/>
<name>A0ABP0F8G5_CLALP</name>
<reference evidence="4 5" key="1">
    <citation type="submission" date="2024-02" db="EMBL/GenBank/DDBJ databases">
        <authorList>
            <person name="Daric V."/>
            <person name="Darras S."/>
        </authorList>
    </citation>
    <scope>NUCLEOTIDE SEQUENCE [LARGE SCALE GENOMIC DNA]</scope>
</reference>
<dbReference type="Pfam" id="PF07491">
    <property type="entry name" value="PPI_Ypi1"/>
    <property type="match status" value="1"/>
</dbReference>
<feature type="compositionally biased region" description="Polar residues" evidence="3">
    <location>
        <begin position="50"/>
        <end position="67"/>
    </location>
</feature>
<evidence type="ECO:0000313" key="4">
    <source>
        <dbReference type="EMBL" id="CAK8674497.1"/>
    </source>
</evidence>
<dbReference type="PANTHER" id="PTHR20835:SF0">
    <property type="entry name" value="E3 UBIQUITIN-PROTEIN LIGASE PPP1R11"/>
    <property type="match status" value="1"/>
</dbReference>
<dbReference type="InterPro" id="IPR011107">
    <property type="entry name" value="PPI_Ypi1"/>
</dbReference>
<feature type="region of interest" description="Disordered" evidence="3">
    <location>
        <begin position="47"/>
        <end position="74"/>
    </location>
</feature>
<evidence type="ECO:0000256" key="1">
    <source>
        <dbReference type="ARBA" id="ARBA00021994"/>
    </source>
</evidence>
<gene>
    <name evidence="4" type="ORF">CVLEPA_LOCUS4190</name>
</gene>
<dbReference type="EMBL" id="CAWYQH010000013">
    <property type="protein sequence ID" value="CAK8674497.1"/>
    <property type="molecule type" value="Genomic_DNA"/>
</dbReference>
<organism evidence="4 5">
    <name type="scientific">Clavelina lepadiformis</name>
    <name type="common">Light-bulb sea squirt</name>
    <name type="synonym">Ascidia lepadiformis</name>
    <dbReference type="NCBI Taxonomy" id="159417"/>
    <lineage>
        <taxon>Eukaryota</taxon>
        <taxon>Metazoa</taxon>
        <taxon>Chordata</taxon>
        <taxon>Tunicata</taxon>
        <taxon>Ascidiacea</taxon>
        <taxon>Aplousobranchia</taxon>
        <taxon>Clavelinidae</taxon>
        <taxon>Clavelina</taxon>
    </lineage>
</organism>
<feature type="compositionally biased region" description="Basic and acidic residues" evidence="3">
    <location>
        <begin position="121"/>
        <end position="131"/>
    </location>
</feature>
<feature type="region of interest" description="Disordered" evidence="3">
    <location>
        <begin position="91"/>
        <end position="139"/>
    </location>
</feature>
<dbReference type="PANTHER" id="PTHR20835">
    <property type="entry name" value="E3 UBIQUITIN-PROTEIN LIGASE PPP1R11-RELATED"/>
    <property type="match status" value="1"/>
</dbReference>
<keyword evidence="5" id="KW-1185">Reference proteome</keyword>
<comment type="caution">
    <text evidence="4">The sequence shown here is derived from an EMBL/GenBank/DDBJ whole genome shotgun (WGS) entry which is preliminary data.</text>
</comment>
<evidence type="ECO:0000256" key="3">
    <source>
        <dbReference type="SAM" id="MobiDB-lite"/>
    </source>
</evidence>
<evidence type="ECO:0000313" key="5">
    <source>
        <dbReference type="Proteomes" id="UP001642483"/>
    </source>
</evidence>
<accession>A0ABP0F8G5</accession>
<evidence type="ECO:0000256" key="2">
    <source>
        <dbReference type="ARBA" id="ARBA00031039"/>
    </source>
</evidence>
<dbReference type="Proteomes" id="UP001642483">
    <property type="component" value="Unassembled WGS sequence"/>
</dbReference>
<protein>
    <recommendedName>
        <fullName evidence="1">E3 ubiquitin-protein ligase PPP1R11</fullName>
    </recommendedName>
    <alternativeName>
        <fullName evidence="2">Protein phosphatase 1 regulatory subunit 11</fullName>
    </alternativeName>
</protein>